<dbReference type="InterPro" id="IPR052517">
    <property type="entry name" value="GlcG_carb_metab_protein"/>
</dbReference>
<dbReference type="PANTHER" id="PTHR34309">
    <property type="entry name" value="SLR1406 PROTEIN"/>
    <property type="match status" value="1"/>
</dbReference>
<dbReference type="InterPro" id="IPR005624">
    <property type="entry name" value="PduO/GlcC-like"/>
</dbReference>
<protein>
    <submittedName>
        <fullName evidence="1">Heme-binding protein</fullName>
    </submittedName>
</protein>
<dbReference type="PANTHER" id="PTHR34309:SF1">
    <property type="entry name" value="PROTEIN GLCG"/>
    <property type="match status" value="1"/>
</dbReference>
<evidence type="ECO:0000313" key="1">
    <source>
        <dbReference type="EMBL" id="RKG34226.1"/>
    </source>
</evidence>
<gene>
    <name evidence="1" type="ORF">D7V21_07450</name>
</gene>
<dbReference type="InterPro" id="IPR038084">
    <property type="entry name" value="PduO/GlcC-like_sf"/>
</dbReference>
<name>A0A3A8EL66_9GAMM</name>
<dbReference type="Proteomes" id="UP000269001">
    <property type="component" value="Unassembled WGS sequence"/>
</dbReference>
<dbReference type="Gene3D" id="3.30.450.150">
    <property type="entry name" value="Haem-degrading domain"/>
    <property type="match status" value="1"/>
</dbReference>
<evidence type="ECO:0000313" key="2">
    <source>
        <dbReference type="Proteomes" id="UP000269001"/>
    </source>
</evidence>
<keyword evidence="2" id="KW-1185">Reference proteome</keyword>
<dbReference type="AlphaFoldDB" id="A0A3A8EL66"/>
<sequence length="144" mass="15614">MNTIKTVNLDIAQQLLDIGISKAKELQSPSNIAIADAYGYLLAHVRMDQAQLPSIEHSINKAYTSALFQKPTHELKEPSEPKGELYGLNQTLNQRVIVFAGGVPLFLNEQVVGAVGVSGGTAEQDQSIAQAIADHFNQTKEKTI</sequence>
<accession>A0A3A8EL66</accession>
<organism evidence="1 2">
    <name type="scientific">Acinetobacter guerrae</name>
    <dbReference type="NCBI Taxonomy" id="1843371"/>
    <lineage>
        <taxon>Bacteria</taxon>
        <taxon>Pseudomonadati</taxon>
        <taxon>Pseudomonadota</taxon>
        <taxon>Gammaproteobacteria</taxon>
        <taxon>Moraxellales</taxon>
        <taxon>Moraxellaceae</taxon>
        <taxon>Acinetobacter</taxon>
    </lineage>
</organism>
<dbReference type="RefSeq" id="WP_120369885.1">
    <property type="nucleotide sequence ID" value="NZ_RAXU01000007.1"/>
</dbReference>
<dbReference type="Pfam" id="PF03928">
    <property type="entry name" value="HbpS-like"/>
    <property type="match status" value="1"/>
</dbReference>
<comment type="caution">
    <text evidence="1">The sequence shown here is derived from an EMBL/GenBank/DDBJ whole genome shotgun (WGS) entry which is preliminary data.</text>
</comment>
<dbReference type="EMBL" id="RAXU01000007">
    <property type="protein sequence ID" value="RKG34226.1"/>
    <property type="molecule type" value="Genomic_DNA"/>
</dbReference>
<reference evidence="1 2" key="1">
    <citation type="submission" date="2018-09" db="EMBL/GenBank/DDBJ databases">
        <title>The draft genome of Acinetobacter spp. strains.</title>
        <authorList>
            <person name="Qin J."/>
            <person name="Feng Y."/>
            <person name="Zong Z."/>
        </authorList>
    </citation>
    <scope>NUCLEOTIDE SEQUENCE [LARGE SCALE GENOMIC DNA]</scope>
    <source>
        <strain evidence="1 2">WCHAc060096</strain>
    </source>
</reference>
<proteinExistence type="predicted"/>
<dbReference type="SUPFAM" id="SSF143744">
    <property type="entry name" value="GlcG-like"/>
    <property type="match status" value="1"/>
</dbReference>